<accession>D9X6I0</accession>
<dbReference type="PROSITE" id="PS51318">
    <property type="entry name" value="TAT"/>
    <property type="match status" value="1"/>
</dbReference>
<organism evidence="1 2">
    <name type="scientific">Streptomyces viridochromogenes (strain DSM 40736 / JCM 4977 / BCRC 1201 / Tue 494)</name>
    <dbReference type="NCBI Taxonomy" id="591159"/>
    <lineage>
        <taxon>Bacteria</taxon>
        <taxon>Bacillati</taxon>
        <taxon>Actinomycetota</taxon>
        <taxon>Actinomycetes</taxon>
        <taxon>Kitasatosporales</taxon>
        <taxon>Streptomycetaceae</taxon>
        <taxon>Streptomyces</taxon>
    </lineage>
</organism>
<dbReference type="eggNOG" id="COG4447">
    <property type="taxonomic scope" value="Bacteria"/>
</dbReference>
<reference evidence="2" key="1">
    <citation type="submission" date="2009-02" db="EMBL/GenBank/DDBJ databases">
        <title>Annotation of Streptomyces viridochromogenes strain DSM 40736.</title>
        <authorList>
            <consortium name="The Broad Institute Genome Sequencing Platform"/>
            <consortium name="Broad Institute Microbial Sequencing Center"/>
            <person name="Fischbach M."/>
            <person name="Godfrey P."/>
            <person name="Ward D."/>
            <person name="Young S."/>
            <person name="Zeng Q."/>
            <person name="Koehrsen M."/>
            <person name="Alvarado L."/>
            <person name="Berlin A.M."/>
            <person name="Bochicchio J."/>
            <person name="Borenstein D."/>
            <person name="Chapman S.B."/>
            <person name="Chen Z."/>
            <person name="Engels R."/>
            <person name="Freedman E."/>
            <person name="Gellesch M."/>
            <person name="Goldberg J."/>
            <person name="Griggs A."/>
            <person name="Gujja S."/>
            <person name="Heilman E.R."/>
            <person name="Heiman D.I."/>
            <person name="Hepburn T.A."/>
            <person name="Howarth C."/>
            <person name="Jen D."/>
            <person name="Larson L."/>
            <person name="Lewis B."/>
            <person name="Mehta T."/>
            <person name="Park D."/>
            <person name="Pearson M."/>
            <person name="Richards J."/>
            <person name="Roberts A."/>
            <person name="Saif S."/>
            <person name="Shea T.D."/>
            <person name="Shenoy N."/>
            <person name="Sisk P."/>
            <person name="Stolte C."/>
            <person name="Sykes S.N."/>
            <person name="Thomson T."/>
            <person name="Walk T."/>
            <person name="White J."/>
            <person name="Yandava C."/>
            <person name="Straight P."/>
            <person name="Clardy J."/>
            <person name="Hung D."/>
            <person name="Kolter R."/>
            <person name="Mekalanos J."/>
            <person name="Walker S."/>
            <person name="Walsh C.T."/>
            <person name="Wieland-Brown L.C."/>
            <person name="Haas B."/>
            <person name="Nusbaum C."/>
            <person name="Birren B."/>
        </authorList>
    </citation>
    <scope>NUCLEOTIDE SEQUENCE [LARGE SCALE GENOMIC DNA]</scope>
    <source>
        <strain evidence="2">DSM 40736 / JCM 4977 / BCRC 1201 / Tue 494</strain>
    </source>
</reference>
<evidence type="ECO:0000313" key="2">
    <source>
        <dbReference type="Proteomes" id="UP000004184"/>
    </source>
</evidence>
<protein>
    <submittedName>
        <fullName evidence="1">Predicted protein</fullName>
    </submittedName>
</protein>
<keyword evidence="2" id="KW-1185">Reference proteome</keyword>
<dbReference type="AlphaFoldDB" id="D9X6I0"/>
<sequence length="410" mass="42227">MSRSSRCDRIEAFARIAFSGGLGHRVAPHPPKREGNLVRRRRFISGLVGAGAGLGLASVTGGPAAAAVARDTGTPRTWQAVPTPAGTAAAQLRDVAAAGDGLAWGVGEEGRSGGTLGSPLALVWDGTAWARTALGHLGFRGYLHSVAGTCARSAWAIGTDTAGLTHVLTWDGGTWRETDFPGRGQSGTLLTGVAVDPGGGAWFSGRTPDGRLLLHRDGGGTWTWLPAPPSATAATPSGVQLTPAGDVWLHGVGIVARWNGSAWTELAAYQGIRASITGLLPVADDDLWLVGYDYGVGGPIGKPPGVLLLHGDGSTWQGVTGPFGVGMLNGIVGDAQGRPDRIAGWDFWDQTRAHYLRWDGAAWVSERGPVATTPVVMNALATVPGSADGYWAVGTTSTSASSAAQPRIER</sequence>
<dbReference type="HOGENOM" id="CLU_054572_0_0_11"/>
<dbReference type="STRING" id="591159.SSQG_02387"/>
<gene>
    <name evidence="1" type="ORF">SSQG_02387</name>
</gene>
<evidence type="ECO:0000313" key="1">
    <source>
        <dbReference type="EMBL" id="EFL31869.1"/>
    </source>
</evidence>
<proteinExistence type="predicted"/>
<dbReference type="SUPFAM" id="SSF63829">
    <property type="entry name" value="Calcium-dependent phosphotriesterase"/>
    <property type="match status" value="1"/>
</dbReference>
<dbReference type="InterPro" id="IPR006311">
    <property type="entry name" value="TAT_signal"/>
</dbReference>
<dbReference type="EMBL" id="GG657757">
    <property type="protein sequence ID" value="EFL31869.1"/>
    <property type="molecule type" value="Genomic_DNA"/>
</dbReference>
<name>D9X6I0_STRVT</name>
<dbReference type="Proteomes" id="UP000004184">
    <property type="component" value="Unassembled WGS sequence"/>
</dbReference>